<dbReference type="PANTHER" id="PTHR46219">
    <property type="entry name" value="PROTEIN CBG11138"/>
    <property type="match status" value="1"/>
</dbReference>
<dbReference type="SMART" id="SM00254">
    <property type="entry name" value="ShKT"/>
    <property type="match status" value="2"/>
</dbReference>
<evidence type="ECO:0000256" key="3">
    <source>
        <dbReference type="PROSITE-ProRule" id="PRU01005"/>
    </source>
</evidence>
<dbReference type="OrthoDB" id="5863778at2759"/>
<evidence type="ECO:0000256" key="1">
    <source>
        <dbReference type="ARBA" id="ARBA00022729"/>
    </source>
</evidence>
<feature type="domain" description="ShKT" evidence="4">
    <location>
        <begin position="12"/>
        <end position="51"/>
    </location>
</feature>
<dbReference type="WBParaSite" id="EVEC_0000092901-mRNA-1">
    <property type="protein sequence ID" value="EVEC_0000092901-mRNA-1"/>
    <property type="gene ID" value="EVEC_0000092901"/>
</dbReference>
<protein>
    <submittedName>
        <fullName evidence="7">ShKT domain-containing protein</fullName>
    </submittedName>
</protein>
<organism evidence="7">
    <name type="scientific">Enterobius vermicularis</name>
    <name type="common">Human pinworm</name>
    <dbReference type="NCBI Taxonomy" id="51028"/>
    <lineage>
        <taxon>Eukaryota</taxon>
        <taxon>Metazoa</taxon>
        <taxon>Ecdysozoa</taxon>
        <taxon>Nematoda</taxon>
        <taxon>Chromadorea</taxon>
        <taxon>Rhabditida</taxon>
        <taxon>Spirurina</taxon>
        <taxon>Oxyuridomorpha</taxon>
        <taxon>Oxyuroidea</taxon>
        <taxon>Oxyuridae</taxon>
        <taxon>Enterobius</taxon>
    </lineage>
</organism>
<keyword evidence="1" id="KW-0732">Signal</keyword>
<dbReference type="Gene3D" id="1.10.10.1940">
    <property type="match status" value="1"/>
</dbReference>
<dbReference type="Gene3D" id="1.10.10.1870">
    <property type="entry name" value="ShTK domain-like"/>
    <property type="match status" value="1"/>
</dbReference>
<sequence>MRCPLQGFLANCVDRTTNGVSDCPQRASLCNDTVYFNYMTEQCPKTCNRTCPPGAILANTNCNDKTASDGTTDCPQRASLCHDTFYYDYMTDQCPKTCGRCPTTATCK</sequence>
<feature type="domain" description="ShKT" evidence="4">
    <location>
        <begin position="62"/>
        <end position="101"/>
    </location>
</feature>
<evidence type="ECO:0000259" key="4">
    <source>
        <dbReference type="PROSITE" id="PS51670"/>
    </source>
</evidence>
<dbReference type="Pfam" id="PF01549">
    <property type="entry name" value="ShK"/>
    <property type="match status" value="2"/>
</dbReference>
<reference evidence="7" key="1">
    <citation type="submission" date="2017-02" db="UniProtKB">
        <authorList>
            <consortium name="WormBaseParasite"/>
        </authorList>
    </citation>
    <scope>IDENTIFICATION</scope>
</reference>
<dbReference type="FunFam" id="1.10.10.1940:FF:000002">
    <property type="entry name" value="PHAryngeal gland Toxin-related"/>
    <property type="match status" value="1"/>
</dbReference>
<dbReference type="PROSITE" id="PS51670">
    <property type="entry name" value="SHKT"/>
    <property type="match status" value="2"/>
</dbReference>
<keyword evidence="2" id="KW-1015">Disulfide bond</keyword>
<dbReference type="AlphaFoldDB" id="A0A0N4UU85"/>
<proteinExistence type="predicted"/>
<evidence type="ECO:0000313" key="7">
    <source>
        <dbReference type="WBParaSite" id="EVEC_0000092901-mRNA-1"/>
    </source>
</evidence>
<evidence type="ECO:0000256" key="2">
    <source>
        <dbReference type="ARBA" id="ARBA00023157"/>
    </source>
</evidence>
<accession>A0A0N4UU85</accession>
<dbReference type="Proteomes" id="UP000274131">
    <property type="component" value="Unassembled WGS sequence"/>
</dbReference>
<gene>
    <name evidence="5" type="ORF">EVEC_LOCUS650</name>
</gene>
<dbReference type="EMBL" id="UXUI01001846">
    <property type="protein sequence ID" value="VDD85507.1"/>
    <property type="molecule type" value="Genomic_DNA"/>
</dbReference>
<reference evidence="5 6" key="2">
    <citation type="submission" date="2018-10" db="EMBL/GenBank/DDBJ databases">
        <authorList>
            <consortium name="Pathogen Informatics"/>
        </authorList>
    </citation>
    <scope>NUCLEOTIDE SEQUENCE [LARGE SCALE GENOMIC DNA]</scope>
</reference>
<name>A0A0N4UU85_ENTVE</name>
<dbReference type="PANTHER" id="PTHR46219:SF5">
    <property type="entry name" value="SHKT DOMAIN-CONTAINING PROTEIN"/>
    <property type="match status" value="1"/>
</dbReference>
<dbReference type="STRING" id="51028.A0A0N4UU85"/>
<evidence type="ECO:0000313" key="6">
    <source>
        <dbReference type="Proteomes" id="UP000274131"/>
    </source>
</evidence>
<dbReference type="InterPro" id="IPR003582">
    <property type="entry name" value="ShKT_dom"/>
</dbReference>
<comment type="caution">
    <text evidence="3">Lacks conserved residue(s) required for the propagation of feature annotation.</text>
</comment>
<evidence type="ECO:0000313" key="5">
    <source>
        <dbReference type="EMBL" id="VDD85507.1"/>
    </source>
</evidence>
<keyword evidence="6" id="KW-1185">Reference proteome</keyword>